<accession>A0ACD3RKM0</accession>
<evidence type="ECO:0000313" key="2">
    <source>
        <dbReference type="Proteomes" id="UP000793456"/>
    </source>
</evidence>
<comment type="caution">
    <text evidence="1">The sequence shown here is derived from an EMBL/GenBank/DDBJ whole genome shotgun (WGS) entry which is preliminary data.</text>
</comment>
<organism evidence="1 2">
    <name type="scientific">Larimichthys crocea</name>
    <name type="common">Large yellow croaker</name>
    <name type="synonym">Pseudosciaena crocea</name>
    <dbReference type="NCBI Taxonomy" id="215358"/>
    <lineage>
        <taxon>Eukaryota</taxon>
        <taxon>Metazoa</taxon>
        <taxon>Chordata</taxon>
        <taxon>Craniata</taxon>
        <taxon>Vertebrata</taxon>
        <taxon>Euteleostomi</taxon>
        <taxon>Actinopterygii</taxon>
        <taxon>Neopterygii</taxon>
        <taxon>Teleostei</taxon>
        <taxon>Neoteleostei</taxon>
        <taxon>Acanthomorphata</taxon>
        <taxon>Eupercaria</taxon>
        <taxon>Sciaenidae</taxon>
        <taxon>Larimichthys</taxon>
    </lineage>
</organism>
<gene>
    <name evidence="1" type="ORF">E3U43_006418</name>
</gene>
<name>A0ACD3RKM0_LARCR</name>
<evidence type="ECO:0000313" key="1">
    <source>
        <dbReference type="EMBL" id="TMS19925.1"/>
    </source>
</evidence>
<dbReference type="Proteomes" id="UP000793456">
    <property type="component" value="Chromosome IV"/>
</dbReference>
<sequence length="175" mass="20021">MAVDGNKQLFKHFASPDVLYLNTTTADETPVRVLFMERKKVTKTPPKKHKTNKLEHHFTPLCIFNAVSHSLENMQRICPMRLSMCCEMLLYFVLALLAVRKKNMFNCLAFLFLKNNLTDLLNYESCASFLSGLIRVHPNLPVDAESDCEDTFMPVMFAAVTNLNFRCCLFLTLCG</sequence>
<dbReference type="EMBL" id="CM011677">
    <property type="protein sequence ID" value="TMS19925.1"/>
    <property type="molecule type" value="Genomic_DNA"/>
</dbReference>
<protein>
    <submittedName>
        <fullName evidence="1">Uncharacterized protein</fullName>
    </submittedName>
</protein>
<keyword evidence="2" id="KW-1185">Reference proteome</keyword>
<reference evidence="1" key="1">
    <citation type="submission" date="2018-11" db="EMBL/GenBank/DDBJ databases">
        <title>The sequence and de novo assembly of Larimichthys crocea genome using PacBio and Hi-C technologies.</title>
        <authorList>
            <person name="Xu P."/>
            <person name="Chen B."/>
            <person name="Zhou Z."/>
            <person name="Ke Q."/>
            <person name="Wu Y."/>
            <person name="Bai H."/>
            <person name="Pu F."/>
        </authorList>
    </citation>
    <scope>NUCLEOTIDE SEQUENCE</scope>
    <source>
        <tissue evidence="1">Muscle</tissue>
    </source>
</reference>
<proteinExistence type="predicted"/>